<evidence type="ECO:0000256" key="3">
    <source>
        <dbReference type="ARBA" id="ARBA00022448"/>
    </source>
</evidence>
<evidence type="ECO:0000256" key="5">
    <source>
        <dbReference type="SAM" id="SignalP"/>
    </source>
</evidence>
<dbReference type="InterPro" id="IPR010067">
    <property type="entry name" value="ABC_SsuA_sub-bd"/>
</dbReference>
<comment type="similarity">
    <text evidence="2">Belongs to the bacterial solute-binding protein SsuA/TauA family.</text>
</comment>
<proteinExistence type="inferred from homology"/>
<dbReference type="PANTHER" id="PTHR30024:SF42">
    <property type="entry name" value="ALIPHATIC SULFONATES-BINDING PROTEIN-RELATED"/>
    <property type="match status" value="1"/>
</dbReference>
<keyword evidence="8" id="KW-1185">Reference proteome</keyword>
<keyword evidence="3" id="KW-0813">Transport</keyword>
<evidence type="ECO:0000313" key="8">
    <source>
        <dbReference type="Proteomes" id="UP000636888"/>
    </source>
</evidence>
<feature type="domain" description="Solute-binding protein family 3/N-terminal" evidence="6">
    <location>
        <begin position="28"/>
        <end position="245"/>
    </location>
</feature>
<dbReference type="SMART" id="SM00062">
    <property type="entry name" value="PBPb"/>
    <property type="match status" value="1"/>
</dbReference>
<evidence type="ECO:0000259" key="6">
    <source>
        <dbReference type="SMART" id="SM00062"/>
    </source>
</evidence>
<evidence type="ECO:0000256" key="4">
    <source>
        <dbReference type="ARBA" id="ARBA00022729"/>
    </source>
</evidence>
<organism evidence="7 8">
    <name type="scientific">Geomesophilobacter sediminis</name>
    <dbReference type="NCBI Taxonomy" id="2798584"/>
    <lineage>
        <taxon>Bacteria</taxon>
        <taxon>Pseudomonadati</taxon>
        <taxon>Thermodesulfobacteriota</taxon>
        <taxon>Desulfuromonadia</taxon>
        <taxon>Geobacterales</taxon>
        <taxon>Geobacteraceae</taxon>
        <taxon>Geomesophilobacter</taxon>
    </lineage>
</organism>
<dbReference type="InterPro" id="IPR015168">
    <property type="entry name" value="SsuA/THI5"/>
</dbReference>
<gene>
    <name evidence="7" type="ORF">JFN93_06600</name>
</gene>
<dbReference type="PANTHER" id="PTHR30024">
    <property type="entry name" value="ALIPHATIC SULFONATES-BINDING PROTEIN-RELATED"/>
    <property type="match status" value="1"/>
</dbReference>
<dbReference type="Proteomes" id="UP000636888">
    <property type="component" value="Unassembled WGS sequence"/>
</dbReference>
<dbReference type="Gene3D" id="3.40.190.10">
    <property type="entry name" value="Periplasmic binding protein-like II"/>
    <property type="match status" value="2"/>
</dbReference>
<evidence type="ECO:0000256" key="1">
    <source>
        <dbReference type="ARBA" id="ARBA00004418"/>
    </source>
</evidence>
<protein>
    <submittedName>
        <fullName evidence="7">Aliphatic sulfonate ABC transporter substrate-binding protein</fullName>
    </submittedName>
</protein>
<dbReference type="Pfam" id="PF09084">
    <property type="entry name" value="NMT1"/>
    <property type="match status" value="1"/>
</dbReference>
<dbReference type="EMBL" id="JAEMHM010000004">
    <property type="protein sequence ID" value="MBJ6724371.1"/>
    <property type="molecule type" value="Genomic_DNA"/>
</dbReference>
<comment type="subcellular location">
    <subcellularLocation>
        <location evidence="1">Periplasm</location>
    </subcellularLocation>
</comment>
<evidence type="ECO:0000256" key="2">
    <source>
        <dbReference type="ARBA" id="ARBA00010742"/>
    </source>
</evidence>
<feature type="signal peptide" evidence="5">
    <location>
        <begin position="1"/>
        <end position="22"/>
    </location>
</feature>
<comment type="caution">
    <text evidence="7">The sequence shown here is derived from an EMBL/GenBank/DDBJ whole genome shotgun (WGS) entry which is preliminary data.</text>
</comment>
<dbReference type="SUPFAM" id="SSF53850">
    <property type="entry name" value="Periplasmic binding protein-like II"/>
    <property type="match status" value="1"/>
</dbReference>
<dbReference type="GO" id="GO:0016020">
    <property type="term" value="C:membrane"/>
    <property type="evidence" value="ECO:0007669"/>
    <property type="project" value="InterPro"/>
</dbReference>
<keyword evidence="4 5" id="KW-0732">Signal</keyword>
<dbReference type="RefSeq" id="WP_199383204.1">
    <property type="nucleotide sequence ID" value="NZ_JAEMHM010000004.1"/>
</dbReference>
<dbReference type="AlphaFoldDB" id="A0A8J7JB98"/>
<sequence length="319" mass="34307">MKKVIAAAIALGALVIAAVAGAAEPAKEVRIGYQASSTIILLAKSKGFYDEEFAKEGVKVKYNLFLAGPPMIEALSGGRLDLVQTGDMPPVAGRAAGIDLKVIANSGIDPAHNALLVGARSFVDSVPELKGKKVGVPVGSSGHHFLFLLLAKHGLKPTDVHVVNLPATELSKALETGNIDAAAVWEPITGNIVHSGVGRVLADSTNIKRSVNVYLARNEFARANPKLVEAFLRGTKRAVDYFRKHPKAAQEAIAAESKYPLPVIAKITRRYDWSLAITNQDVAALEQVKNFLRENKVLRKEFAINDLFDLSYLKRSGLK</sequence>
<name>A0A8J7JB98_9BACT</name>
<dbReference type="GO" id="GO:0042626">
    <property type="term" value="F:ATPase-coupled transmembrane transporter activity"/>
    <property type="evidence" value="ECO:0007669"/>
    <property type="project" value="InterPro"/>
</dbReference>
<dbReference type="NCBIfam" id="TIGR01728">
    <property type="entry name" value="SsuA_fam"/>
    <property type="match status" value="1"/>
</dbReference>
<reference evidence="7" key="1">
    <citation type="submission" date="2020-12" db="EMBL/GenBank/DDBJ databases">
        <title>Geomonas sp. Red875, isolated from river sediment.</title>
        <authorList>
            <person name="Xu Z."/>
            <person name="Zhang Z."/>
            <person name="Masuda Y."/>
            <person name="Itoh H."/>
            <person name="Senoo K."/>
        </authorList>
    </citation>
    <scope>NUCLEOTIDE SEQUENCE</scope>
    <source>
        <strain evidence="7">Red875</strain>
    </source>
</reference>
<feature type="chain" id="PRO_5035205003" evidence="5">
    <location>
        <begin position="23"/>
        <end position="319"/>
    </location>
</feature>
<evidence type="ECO:0000313" key="7">
    <source>
        <dbReference type="EMBL" id="MBJ6724371.1"/>
    </source>
</evidence>
<dbReference type="GO" id="GO:0042597">
    <property type="term" value="C:periplasmic space"/>
    <property type="evidence" value="ECO:0007669"/>
    <property type="project" value="UniProtKB-SubCell"/>
</dbReference>
<accession>A0A8J7JB98</accession>
<dbReference type="InterPro" id="IPR001638">
    <property type="entry name" value="Solute-binding_3/MltF_N"/>
</dbReference>